<evidence type="ECO:0000256" key="1">
    <source>
        <dbReference type="ARBA" id="ARBA00004751"/>
    </source>
</evidence>
<keyword evidence="12" id="KW-1185">Reference proteome</keyword>
<evidence type="ECO:0000256" key="2">
    <source>
        <dbReference type="ARBA" id="ARBA00010566"/>
    </source>
</evidence>
<evidence type="ECO:0000256" key="5">
    <source>
        <dbReference type="ARBA" id="ARBA00049288"/>
    </source>
</evidence>
<dbReference type="Gene3D" id="1.10.580.10">
    <property type="entry name" value="Citrate Synthase, domain 1"/>
    <property type="match status" value="1"/>
</dbReference>
<dbReference type="Gene3D" id="2.20.28.60">
    <property type="match status" value="1"/>
</dbReference>
<dbReference type="Pfam" id="PF00285">
    <property type="entry name" value="Citrate_synt"/>
    <property type="match status" value="1"/>
</dbReference>
<dbReference type="CDD" id="cd06114">
    <property type="entry name" value="EcCS_like"/>
    <property type="match status" value="1"/>
</dbReference>
<comment type="similarity">
    <text evidence="2 7 10">Belongs to the citrate synthase family.</text>
</comment>
<dbReference type="InterPro" id="IPR016143">
    <property type="entry name" value="Citrate_synth-like_sm_a-sub"/>
</dbReference>
<dbReference type="PIRSF" id="PIRSF001369">
    <property type="entry name" value="Citrate_synth"/>
    <property type="match status" value="1"/>
</dbReference>
<name>A0A448PDF4_9ACTO</name>
<evidence type="ECO:0000256" key="9">
    <source>
        <dbReference type="RuleBase" id="RU003370"/>
    </source>
</evidence>
<feature type="active site" evidence="8">
    <location>
        <position position="306"/>
    </location>
</feature>
<evidence type="ECO:0000313" key="12">
    <source>
        <dbReference type="Proteomes" id="UP000269542"/>
    </source>
</evidence>
<evidence type="ECO:0000256" key="4">
    <source>
        <dbReference type="ARBA" id="ARBA00022679"/>
    </source>
</evidence>
<evidence type="ECO:0000256" key="8">
    <source>
        <dbReference type="PIRSR" id="PIRSR001369-1"/>
    </source>
</evidence>
<dbReference type="InterPro" id="IPR002020">
    <property type="entry name" value="Citrate_synthase"/>
</dbReference>
<comment type="catalytic activity">
    <reaction evidence="5 9">
        <text>oxaloacetate + acetyl-CoA + H2O = citrate + CoA + H(+)</text>
        <dbReference type="Rhea" id="RHEA:16845"/>
        <dbReference type="ChEBI" id="CHEBI:15377"/>
        <dbReference type="ChEBI" id="CHEBI:15378"/>
        <dbReference type="ChEBI" id="CHEBI:16452"/>
        <dbReference type="ChEBI" id="CHEBI:16947"/>
        <dbReference type="ChEBI" id="CHEBI:57287"/>
        <dbReference type="ChEBI" id="CHEBI:57288"/>
        <dbReference type="EC" id="2.3.3.16"/>
    </reaction>
</comment>
<dbReference type="InterPro" id="IPR019810">
    <property type="entry name" value="Citrate_synthase_AS"/>
</dbReference>
<dbReference type="UniPathway" id="UPA00223">
    <property type="reaction ID" value="UER00717"/>
</dbReference>
<dbReference type="PANTHER" id="PTHR42871:SF1">
    <property type="entry name" value="CITRATE SYNTHASE"/>
    <property type="match status" value="1"/>
</dbReference>
<dbReference type="Proteomes" id="UP000269542">
    <property type="component" value="Chromosome"/>
</dbReference>
<dbReference type="AlphaFoldDB" id="A0A448PDF4"/>
<dbReference type="GO" id="GO:0005737">
    <property type="term" value="C:cytoplasm"/>
    <property type="evidence" value="ECO:0007669"/>
    <property type="project" value="InterPro"/>
</dbReference>
<accession>A0A448PDF4</accession>
<dbReference type="PRINTS" id="PR00143">
    <property type="entry name" value="CITRTSNTHASE"/>
</dbReference>
<dbReference type="EMBL" id="LR134476">
    <property type="protein sequence ID" value="VEI12945.1"/>
    <property type="molecule type" value="Genomic_DNA"/>
</dbReference>
<dbReference type="FunFam" id="1.10.230.10:FF:000002">
    <property type="entry name" value="Citrate synthase"/>
    <property type="match status" value="1"/>
</dbReference>
<dbReference type="PROSITE" id="PS00480">
    <property type="entry name" value="CITRATE_SYNTHASE"/>
    <property type="match status" value="1"/>
</dbReference>
<keyword evidence="11" id="KW-0012">Acyltransferase</keyword>
<dbReference type="NCBIfam" id="TIGR01798">
    <property type="entry name" value="cit_synth_I"/>
    <property type="match status" value="1"/>
</dbReference>
<evidence type="ECO:0000256" key="3">
    <source>
        <dbReference type="ARBA" id="ARBA00022532"/>
    </source>
</evidence>
<protein>
    <recommendedName>
        <fullName evidence="6 7">Citrate synthase</fullName>
    </recommendedName>
</protein>
<dbReference type="InterPro" id="IPR010953">
    <property type="entry name" value="Citrate_synthase_typ-I"/>
</dbReference>
<evidence type="ECO:0000256" key="10">
    <source>
        <dbReference type="RuleBase" id="RU003406"/>
    </source>
</evidence>
<sequence>MSSNARVIIDGKELELERVKAVEGNDGFRIGHMLGQTGTTTLDPGYTNTASCESEITYIDGAAGILRYRGYPIEQLAEKASFLEVAYLLIYGELPDASSLANFTRRIKKHTLLHEDFRSFFTSFPSSGHPMSILQAGIAGLGTYYEDTLDPLDPEQRDLASILLIAKVPTMIAFISKRATGFPLLYPDSTKSYTEDFLRMTFGLPYQTHDVDPTIVNALDKLLILHADHEQNCSTSTVRLVGSSQASIYASVAAGVGALSGPLHGGANEAVLVMLDNLRESDTEITEFVQQVKDKRNNVKLMGFGHRVYKSYDPRAKVVKELAHDILGRLKGDTELFDMAMELEQIALEDDYFVERNLYPNVDFYTGLLYKAMGFPTKMFTPLFALGRLPGWIAQYRELVLDPTQKIGRPRQVYVGKSERSWIPMSERSKQNRLFEEDMDFIV</sequence>
<dbReference type="GO" id="GO:0006099">
    <property type="term" value="P:tricarboxylic acid cycle"/>
    <property type="evidence" value="ECO:0007669"/>
    <property type="project" value="UniProtKB-UniRule"/>
</dbReference>
<dbReference type="OrthoDB" id="9800864at2"/>
<gene>
    <name evidence="11" type="primary">gltA2</name>
    <name evidence="11" type="ORF">NCTC13354_00643</name>
</gene>
<keyword evidence="3 9" id="KW-0816">Tricarboxylic acid cycle</keyword>
<evidence type="ECO:0000313" key="11">
    <source>
        <dbReference type="EMBL" id="VEI12945.1"/>
    </source>
</evidence>
<evidence type="ECO:0000256" key="7">
    <source>
        <dbReference type="PIRNR" id="PIRNR001369"/>
    </source>
</evidence>
<evidence type="ECO:0000256" key="6">
    <source>
        <dbReference type="NCBIfam" id="TIGR01798"/>
    </source>
</evidence>
<feature type="active site" evidence="8">
    <location>
        <position position="363"/>
    </location>
</feature>
<dbReference type="InterPro" id="IPR036969">
    <property type="entry name" value="Citrate_synthase_sf"/>
</dbReference>
<dbReference type="InterPro" id="IPR024176">
    <property type="entry name" value="Citrate_synthase_bac-typ"/>
</dbReference>
<dbReference type="Gene3D" id="1.10.230.10">
    <property type="entry name" value="Cytochrome P450-Terp, domain 2"/>
    <property type="match status" value="1"/>
</dbReference>
<reference evidence="11 12" key="1">
    <citation type="submission" date="2018-12" db="EMBL/GenBank/DDBJ databases">
        <authorList>
            <consortium name="Pathogen Informatics"/>
        </authorList>
    </citation>
    <scope>NUCLEOTIDE SEQUENCE [LARGE SCALE GENOMIC DNA]</scope>
    <source>
        <strain evidence="11 12">NCTC13354</strain>
    </source>
</reference>
<dbReference type="PANTHER" id="PTHR42871">
    <property type="entry name" value="CITRATE SYNTHASE"/>
    <property type="match status" value="1"/>
</dbReference>
<dbReference type="GO" id="GO:0036440">
    <property type="term" value="F:citrate synthase activity"/>
    <property type="evidence" value="ECO:0007669"/>
    <property type="project" value="UniProtKB-EC"/>
</dbReference>
<proteinExistence type="inferred from homology"/>
<comment type="pathway">
    <text evidence="1 9">Carbohydrate metabolism; tricarboxylic acid cycle; isocitrate from oxaloacetate: step 1/2.</text>
</comment>
<dbReference type="RefSeq" id="WP_126416109.1">
    <property type="nucleotide sequence ID" value="NZ_LR134476.1"/>
</dbReference>
<dbReference type="InterPro" id="IPR016142">
    <property type="entry name" value="Citrate_synth-like_lrg_a-sub"/>
</dbReference>
<dbReference type="SUPFAM" id="SSF48256">
    <property type="entry name" value="Citrate synthase"/>
    <property type="match status" value="1"/>
</dbReference>
<dbReference type="NCBIfam" id="NF004126">
    <property type="entry name" value="PRK05614.1"/>
    <property type="match status" value="1"/>
</dbReference>
<organism evidence="11 12">
    <name type="scientific">Trueperella bialowiezensis</name>
    <dbReference type="NCBI Taxonomy" id="312285"/>
    <lineage>
        <taxon>Bacteria</taxon>
        <taxon>Bacillati</taxon>
        <taxon>Actinomycetota</taxon>
        <taxon>Actinomycetes</taxon>
        <taxon>Actinomycetales</taxon>
        <taxon>Actinomycetaceae</taxon>
        <taxon>Trueperella</taxon>
    </lineage>
</organism>
<dbReference type="KEGG" id="tbw:NCTC13354_00643"/>
<keyword evidence="4 7" id="KW-0808">Transferase</keyword>